<dbReference type="AlphaFoldDB" id="A0AAV2R3K9"/>
<dbReference type="InterPro" id="IPR036259">
    <property type="entry name" value="MFS_trans_sf"/>
</dbReference>
<dbReference type="Proteomes" id="UP001497623">
    <property type="component" value="Unassembled WGS sequence"/>
</dbReference>
<feature type="transmembrane region" description="Helical" evidence="5">
    <location>
        <begin position="298"/>
        <end position="318"/>
    </location>
</feature>
<keyword evidence="3 5" id="KW-1133">Transmembrane helix</keyword>
<evidence type="ECO:0000256" key="3">
    <source>
        <dbReference type="ARBA" id="ARBA00022989"/>
    </source>
</evidence>
<sequence length="370" mass="42197">IFITTPDVPLKSYEENSSRNVFESTGSNFTIFSSWNYLTFTEEFQLVGEDAWLSNMYQFSSTMGFIVGSVLMGLGDKYGRLKVIRICSVLYLFAFLLVGLSPIYSLIILGRSLMGITLPIMSTSAYTLSIETIPNRYRAWLGFLGSLTYYLFFMLIGVSAYFIRRWRILHLTTGASVYILPFFTLWLDESPRWLIQRQHYEEACKVLKKIYINKDSSNEYLLNHILKNKGNSIDKSSGDNKNCISAVMIQAKQCIHDIFGSRAMCKLSLGLPLLWFLMSIVCYGIPLNANNFTDNTYLYMVIIGAAQIPSVLIGPLVVHRLGNIRSVNLYFILIGVSLLWMVSVSDSFWWLKWILIAISMNMSATMNCLF</sequence>
<feature type="non-terminal residue" evidence="7">
    <location>
        <position position="1"/>
    </location>
</feature>
<protein>
    <recommendedName>
        <fullName evidence="6">Major facilitator superfamily (MFS) profile domain-containing protein</fullName>
    </recommendedName>
</protein>
<dbReference type="EMBL" id="CAXKWB010015765">
    <property type="protein sequence ID" value="CAL4114372.1"/>
    <property type="molecule type" value="Genomic_DNA"/>
</dbReference>
<dbReference type="InterPro" id="IPR005828">
    <property type="entry name" value="MFS_sugar_transport-like"/>
</dbReference>
<evidence type="ECO:0000313" key="8">
    <source>
        <dbReference type="Proteomes" id="UP001497623"/>
    </source>
</evidence>
<name>A0AAV2R3K9_MEGNR</name>
<feature type="transmembrane region" description="Helical" evidence="5">
    <location>
        <begin position="168"/>
        <end position="187"/>
    </location>
</feature>
<evidence type="ECO:0000256" key="5">
    <source>
        <dbReference type="SAM" id="Phobius"/>
    </source>
</evidence>
<feature type="transmembrane region" description="Helical" evidence="5">
    <location>
        <begin position="267"/>
        <end position="286"/>
    </location>
</feature>
<dbReference type="SUPFAM" id="SSF103473">
    <property type="entry name" value="MFS general substrate transporter"/>
    <property type="match status" value="1"/>
</dbReference>
<dbReference type="GO" id="GO:0022857">
    <property type="term" value="F:transmembrane transporter activity"/>
    <property type="evidence" value="ECO:0007669"/>
    <property type="project" value="InterPro"/>
</dbReference>
<feature type="transmembrane region" description="Helical" evidence="5">
    <location>
        <begin position="86"/>
        <end position="107"/>
    </location>
</feature>
<dbReference type="InterPro" id="IPR020846">
    <property type="entry name" value="MFS_dom"/>
</dbReference>
<comment type="subcellular location">
    <subcellularLocation>
        <location evidence="1">Membrane</location>
        <topology evidence="1">Multi-pass membrane protein</topology>
    </subcellularLocation>
</comment>
<proteinExistence type="predicted"/>
<keyword evidence="8" id="KW-1185">Reference proteome</keyword>
<dbReference type="GO" id="GO:0016020">
    <property type="term" value="C:membrane"/>
    <property type="evidence" value="ECO:0007669"/>
    <property type="project" value="UniProtKB-SubCell"/>
</dbReference>
<keyword evidence="4 5" id="KW-0472">Membrane</keyword>
<dbReference type="PROSITE" id="PS50850">
    <property type="entry name" value="MFS"/>
    <property type="match status" value="1"/>
</dbReference>
<feature type="transmembrane region" description="Helical" evidence="5">
    <location>
        <begin position="327"/>
        <end position="344"/>
    </location>
</feature>
<accession>A0AAV2R3K9</accession>
<comment type="caution">
    <text evidence="7">The sequence shown here is derived from an EMBL/GenBank/DDBJ whole genome shotgun (WGS) entry which is preliminary data.</text>
</comment>
<evidence type="ECO:0000256" key="2">
    <source>
        <dbReference type="ARBA" id="ARBA00022692"/>
    </source>
</evidence>
<dbReference type="PANTHER" id="PTHR24064">
    <property type="entry name" value="SOLUTE CARRIER FAMILY 22 MEMBER"/>
    <property type="match status" value="1"/>
</dbReference>
<evidence type="ECO:0000256" key="4">
    <source>
        <dbReference type="ARBA" id="ARBA00023136"/>
    </source>
</evidence>
<reference evidence="7 8" key="1">
    <citation type="submission" date="2024-05" db="EMBL/GenBank/DDBJ databases">
        <authorList>
            <person name="Wallberg A."/>
        </authorList>
    </citation>
    <scope>NUCLEOTIDE SEQUENCE [LARGE SCALE GENOMIC DNA]</scope>
</reference>
<feature type="transmembrane region" description="Helical" evidence="5">
    <location>
        <begin position="140"/>
        <end position="162"/>
    </location>
</feature>
<evidence type="ECO:0000313" key="7">
    <source>
        <dbReference type="EMBL" id="CAL4114372.1"/>
    </source>
</evidence>
<keyword evidence="2 5" id="KW-0812">Transmembrane</keyword>
<dbReference type="Gene3D" id="1.20.1250.20">
    <property type="entry name" value="MFS general substrate transporter like domains"/>
    <property type="match status" value="1"/>
</dbReference>
<feature type="domain" description="Major facilitator superfamily (MFS) profile" evidence="6">
    <location>
        <begin position="1"/>
        <end position="370"/>
    </location>
</feature>
<gene>
    <name evidence="7" type="ORF">MNOR_LOCUS20409</name>
</gene>
<dbReference type="Pfam" id="PF00083">
    <property type="entry name" value="Sugar_tr"/>
    <property type="match status" value="1"/>
</dbReference>
<evidence type="ECO:0000259" key="6">
    <source>
        <dbReference type="PROSITE" id="PS50850"/>
    </source>
</evidence>
<feature type="transmembrane region" description="Helical" evidence="5">
    <location>
        <begin position="56"/>
        <end position="74"/>
    </location>
</feature>
<evidence type="ECO:0000256" key="1">
    <source>
        <dbReference type="ARBA" id="ARBA00004141"/>
    </source>
</evidence>
<organism evidence="7 8">
    <name type="scientific">Meganyctiphanes norvegica</name>
    <name type="common">Northern krill</name>
    <name type="synonym">Thysanopoda norvegica</name>
    <dbReference type="NCBI Taxonomy" id="48144"/>
    <lineage>
        <taxon>Eukaryota</taxon>
        <taxon>Metazoa</taxon>
        <taxon>Ecdysozoa</taxon>
        <taxon>Arthropoda</taxon>
        <taxon>Crustacea</taxon>
        <taxon>Multicrustacea</taxon>
        <taxon>Malacostraca</taxon>
        <taxon>Eumalacostraca</taxon>
        <taxon>Eucarida</taxon>
        <taxon>Euphausiacea</taxon>
        <taxon>Euphausiidae</taxon>
        <taxon>Meganyctiphanes</taxon>
    </lineage>
</organism>